<dbReference type="EC" id="2.7.7.6" evidence="1"/>
<keyword evidence="2" id="KW-0240">DNA-directed RNA polymerase</keyword>
<evidence type="ECO:0000313" key="10">
    <source>
        <dbReference type="EMBL" id="TVU35011.1"/>
    </source>
</evidence>
<dbReference type="InterPro" id="IPR038120">
    <property type="entry name" value="Rpb1_funnel_sf"/>
</dbReference>
<dbReference type="Pfam" id="PF05000">
    <property type="entry name" value="RNA_pol_Rpb1_4"/>
    <property type="match status" value="1"/>
</dbReference>
<gene>
    <name evidence="10" type="ORF">EJB05_16875</name>
</gene>
<dbReference type="PANTHER" id="PTHR19376">
    <property type="entry name" value="DNA-DIRECTED RNA POLYMERASE"/>
    <property type="match status" value="1"/>
</dbReference>
<dbReference type="GO" id="GO:0003899">
    <property type="term" value="F:DNA-directed RNA polymerase activity"/>
    <property type="evidence" value="ECO:0007669"/>
    <property type="project" value="UniProtKB-EC"/>
</dbReference>
<evidence type="ECO:0000259" key="9">
    <source>
        <dbReference type="Pfam" id="PF05000"/>
    </source>
</evidence>
<dbReference type="AlphaFoldDB" id="A0A5J9VHL3"/>
<evidence type="ECO:0000259" key="8">
    <source>
        <dbReference type="Pfam" id="PF04983"/>
    </source>
</evidence>
<dbReference type="Pfam" id="PF11523">
    <property type="entry name" value="DUF3223"/>
    <property type="match status" value="1"/>
</dbReference>
<keyword evidence="6" id="KW-0804">Transcription</keyword>
<dbReference type="SUPFAM" id="SSF64484">
    <property type="entry name" value="beta and beta-prime subunits of DNA dependent RNA-polymerase"/>
    <property type="match status" value="1"/>
</dbReference>
<dbReference type="Gene3D" id="1.10.132.30">
    <property type="match status" value="1"/>
</dbReference>
<sequence length="1213" mass="136429">MLFRAALLSKDSFYFYHHNISSFPYLRRMAELNHDFDVPLAELNAIMFDLMTSTDMEKMSSVSIIELSDVTGPKLGLPNGSPQCDTCGSQNTRDCDGHFGVTKLAATVYNPYFIDEVVQFLNLICPGCLNPKENVNMEISERAPVPESCKYCSKDGAKTYPSVTFKTLSSPRVLLSKSTLHRSSSVMERISIVAEALVSIKSNSKGSSEVLPQDYWDFLPSEHQTQPNVSKIILSPYQVFHMLKKIDPVLIEQFISRRELLFLSSLPVTPNRHRVVEMGYGLSDGPRLTFDDRTKAYRRMVDVSKRIDDYRQHPQFSVLASSLVSSRLAECLKSSKARRLISFYDQKLRITDGELLTRSFGSKWLQNSTSGLFSVMFEQYGCRALDLLSSAQEVLCEFLTMRGLSVSLSDLYMLSDHYSRRKLAEGVKLALDEAEEALRIKHILLDPANAPILKCYDNNEKVSCSYSKSNSIQSTQHITRYSIMAFKDVFNNLLKMVQQHVSNDNSMMAMINSGSKGSMLKYAQQTACVGLQLPASKFPFTIPSQLSCVCWNKQKLSDCEIIEGSNENLGGQNLYAVIRSSFIDGLNPLECLLHAISGRANFFSENADVPGTLTRKLMYHLRDLHVAYDGTVRSSYGQQIMQFSYDSASEMYCDRGPVGEFGAPVGSWAACSISEAAYGALEQPVNGLEDSPLMNLQEIFKCHKATNSRDHVGLLFLSKSLKKFRFGLEYASLEVKNHLERVDFCDLVETIMILYDGCEKTRKGSPWTTHFHLSQEMMKKRRLGLRFVVEELTTQLNSLIPSICISKSKCLVGDGCAESPACCVTVVVQAESDSISQLNSLKNREIPIILDTLLKGFLEFKDVEIQCHNDSDLAVKVAMSEHCKTGKFWATLQNACVPIMELIDWERSQSQSIYDIFCSYGIDTAWNYFVQSLRSTTADVGRIIRREHLLIVADSLSVSGQFHGLSSQGLKQQRNRFSVSSPFSEACFSRPAQSFINAAKHSSVDNLCGSLDAIAWGKEPFNGTSGPFEILYSRKSHEPKQKQSIYDFLCNPEVGNSEKDCMDTCKQSTENDSRWRLACKSNDSAIVNGGTISIDQDLLHAKVGIWDNINDMRTCLQNMLREYPLNELVKEPEKSHLMEALKFHPRADQKISFGVREFKIGLNPNHPSTRCFILQRKDGTTEDFSYIKCVLGAANSISPQLRSYLEKKLYHRA</sequence>
<dbReference type="FunFam" id="3.10.450.40:FF:000032">
    <property type="entry name" value="Required to maintain repression6"/>
    <property type="match status" value="1"/>
</dbReference>
<feature type="domain" description="RNA polymerase Rpb1" evidence="8">
    <location>
        <begin position="338"/>
        <end position="411"/>
    </location>
</feature>
<evidence type="ECO:0000256" key="3">
    <source>
        <dbReference type="ARBA" id="ARBA00022679"/>
    </source>
</evidence>
<evidence type="ECO:0000256" key="6">
    <source>
        <dbReference type="ARBA" id="ARBA00023163"/>
    </source>
</evidence>
<dbReference type="InterPro" id="IPR045867">
    <property type="entry name" value="DNA-dir_RpoC_beta_prime"/>
</dbReference>
<protein>
    <recommendedName>
        <fullName evidence="1">DNA-directed RNA polymerase</fullName>
        <ecNumber evidence="1">2.7.7.6</ecNumber>
    </recommendedName>
</protein>
<comment type="catalytic activity">
    <reaction evidence="7">
        <text>RNA(n) + a ribonucleoside 5'-triphosphate = RNA(n+1) + diphosphate</text>
        <dbReference type="Rhea" id="RHEA:21248"/>
        <dbReference type="Rhea" id="RHEA-COMP:14527"/>
        <dbReference type="Rhea" id="RHEA-COMP:17342"/>
        <dbReference type="ChEBI" id="CHEBI:33019"/>
        <dbReference type="ChEBI" id="CHEBI:61557"/>
        <dbReference type="ChEBI" id="CHEBI:140395"/>
        <dbReference type="EC" id="2.7.7.6"/>
    </reaction>
</comment>
<evidence type="ECO:0000256" key="7">
    <source>
        <dbReference type="ARBA" id="ARBA00048552"/>
    </source>
</evidence>
<keyword evidence="3" id="KW-0808">Transferase</keyword>
<dbReference type="InterPro" id="IPR007083">
    <property type="entry name" value="RNA_pol_Rpb1_4"/>
</dbReference>
<dbReference type="GO" id="GO:0006351">
    <property type="term" value="P:DNA-templated transcription"/>
    <property type="evidence" value="ECO:0007669"/>
    <property type="project" value="InterPro"/>
</dbReference>
<dbReference type="InterPro" id="IPR042102">
    <property type="entry name" value="RNA_pol_Rpb1_3_sf"/>
</dbReference>
<name>A0A5J9VHL3_9POAL</name>
<dbReference type="Gene3D" id="4.10.860.120">
    <property type="entry name" value="RNA polymerase II, clamp domain"/>
    <property type="match status" value="1"/>
</dbReference>
<dbReference type="OrthoDB" id="409625at2759"/>
<comment type="caution">
    <text evidence="10">The sequence shown here is derived from an EMBL/GenBank/DDBJ whole genome shotgun (WGS) entry which is preliminary data.</text>
</comment>
<dbReference type="InterPro" id="IPR007066">
    <property type="entry name" value="RNA_pol_Rpb1_3"/>
</dbReference>
<feature type="non-terminal residue" evidence="10">
    <location>
        <position position="1"/>
    </location>
</feature>
<dbReference type="Pfam" id="PF04983">
    <property type="entry name" value="RNA_pol_Rpb1_3"/>
    <property type="match status" value="1"/>
</dbReference>
<dbReference type="Gramene" id="TVU35011">
    <property type="protein sequence ID" value="TVU35011"/>
    <property type="gene ID" value="EJB05_16875"/>
</dbReference>
<dbReference type="GO" id="GO:0003677">
    <property type="term" value="F:DNA binding"/>
    <property type="evidence" value="ECO:0007669"/>
    <property type="project" value="InterPro"/>
</dbReference>
<dbReference type="Gene3D" id="1.10.274.100">
    <property type="entry name" value="RNA polymerase Rpb1, domain 3"/>
    <property type="match status" value="1"/>
</dbReference>
<evidence type="ECO:0000256" key="2">
    <source>
        <dbReference type="ARBA" id="ARBA00022478"/>
    </source>
</evidence>
<dbReference type="Proteomes" id="UP000324897">
    <property type="component" value="Unassembled WGS sequence"/>
</dbReference>
<keyword evidence="5" id="KW-0862">Zinc</keyword>
<dbReference type="Gene3D" id="6.20.50.80">
    <property type="match status" value="1"/>
</dbReference>
<dbReference type="GO" id="GO:0000428">
    <property type="term" value="C:DNA-directed RNA polymerase complex"/>
    <property type="evidence" value="ECO:0007669"/>
    <property type="project" value="UniProtKB-KW"/>
</dbReference>
<evidence type="ECO:0000256" key="5">
    <source>
        <dbReference type="ARBA" id="ARBA00022833"/>
    </source>
</evidence>
<dbReference type="Gene3D" id="3.10.450.40">
    <property type="match status" value="1"/>
</dbReference>
<feature type="domain" description="RNA polymerase Rpb1" evidence="9">
    <location>
        <begin position="481"/>
        <end position="535"/>
    </location>
</feature>
<evidence type="ECO:0000313" key="11">
    <source>
        <dbReference type="Proteomes" id="UP000324897"/>
    </source>
</evidence>
<evidence type="ECO:0000256" key="1">
    <source>
        <dbReference type="ARBA" id="ARBA00012418"/>
    </source>
</evidence>
<evidence type="ECO:0000256" key="4">
    <source>
        <dbReference type="ARBA" id="ARBA00022695"/>
    </source>
</evidence>
<proteinExistence type="predicted"/>
<accession>A0A5J9VHL3</accession>
<dbReference type="InterPro" id="IPR044893">
    <property type="entry name" value="RNA_pol_Rpb1_clamp_domain"/>
</dbReference>
<dbReference type="EMBL" id="RWGY01000009">
    <property type="protein sequence ID" value="TVU35011.1"/>
    <property type="molecule type" value="Genomic_DNA"/>
</dbReference>
<keyword evidence="11" id="KW-1185">Reference proteome</keyword>
<dbReference type="PANTHER" id="PTHR19376:SF36">
    <property type="entry name" value="DNA-DIRECTED RNA POLYMERASE IV SUBUNIT 1"/>
    <property type="match status" value="1"/>
</dbReference>
<organism evidence="10 11">
    <name type="scientific">Eragrostis curvula</name>
    <name type="common">weeping love grass</name>
    <dbReference type="NCBI Taxonomy" id="38414"/>
    <lineage>
        <taxon>Eukaryota</taxon>
        <taxon>Viridiplantae</taxon>
        <taxon>Streptophyta</taxon>
        <taxon>Embryophyta</taxon>
        <taxon>Tracheophyta</taxon>
        <taxon>Spermatophyta</taxon>
        <taxon>Magnoliopsida</taxon>
        <taxon>Liliopsida</taxon>
        <taxon>Poales</taxon>
        <taxon>Poaceae</taxon>
        <taxon>PACMAD clade</taxon>
        <taxon>Chloridoideae</taxon>
        <taxon>Eragrostideae</taxon>
        <taxon>Eragrostidinae</taxon>
        <taxon>Eragrostis</taxon>
    </lineage>
</organism>
<keyword evidence="4" id="KW-0548">Nucleotidyltransferase</keyword>
<reference evidence="10 11" key="1">
    <citation type="journal article" date="2019" name="Sci. Rep.">
        <title>A high-quality genome of Eragrostis curvula grass provides insights into Poaceae evolution and supports new strategies to enhance forage quality.</title>
        <authorList>
            <person name="Carballo J."/>
            <person name="Santos B.A.C.M."/>
            <person name="Zappacosta D."/>
            <person name="Garbus I."/>
            <person name="Selva J.P."/>
            <person name="Gallo C.A."/>
            <person name="Diaz A."/>
            <person name="Albertini E."/>
            <person name="Caccamo M."/>
            <person name="Echenique V."/>
        </authorList>
    </citation>
    <scope>NUCLEOTIDE SEQUENCE [LARGE SCALE GENOMIC DNA]</scope>
    <source>
        <strain evidence="11">cv. Victoria</strain>
        <tissue evidence="10">Leaf</tissue>
    </source>
</reference>